<keyword evidence="3" id="KW-1185">Reference proteome</keyword>
<evidence type="ECO:0000256" key="1">
    <source>
        <dbReference type="SAM" id="MobiDB-lite"/>
    </source>
</evidence>
<dbReference type="Proteomes" id="UP000694392">
    <property type="component" value="Unplaced"/>
</dbReference>
<protein>
    <submittedName>
        <fullName evidence="2">Uncharacterized protein</fullName>
    </submittedName>
</protein>
<evidence type="ECO:0000313" key="3">
    <source>
        <dbReference type="Proteomes" id="UP000694392"/>
    </source>
</evidence>
<reference evidence="2" key="2">
    <citation type="submission" date="2025-09" db="UniProtKB">
        <authorList>
            <consortium name="Ensembl"/>
        </authorList>
    </citation>
    <scope>IDENTIFICATION</scope>
</reference>
<reference evidence="2" key="1">
    <citation type="submission" date="2025-08" db="UniProtKB">
        <authorList>
            <consortium name="Ensembl"/>
        </authorList>
    </citation>
    <scope>IDENTIFICATION</scope>
</reference>
<name>A0A8D0FXF8_SPHPU</name>
<accession>A0A8D0FXF8</accession>
<evidence type="ECO:0000313" key="2">
    <source>
        <dbReference type="Ensembl" id="ENSSPUP00000000109.1"/>
    </source>
</evidence>
<proteinExistence type="predicted"/>
<feature type="compositionally biased region" description="Basic and acidic residues" evidence="1">
    <location>
        <begin position="1"/>
        <end position="17"/>
    </location>
</feature>
<dbReference type="AlphaFoldDB" id="A0A8D0FXF8"/>
<sequence>FSDPKVEPKLEKREPLKGKTKAPVTLKQRRVLEHNQVETTAQLPVDDALMSESTPIAETIVASSNKTLVNIFNYASGILL</sequence>
<organism evidence="2 3">
    <name type="scientific">Sphenodon punctatus</name>
    <name type="common">Tuatara</name>
    <name type="synonym">Hatteria punctata</name>
    <dbReference type="NCBI Taxonomy" id="8508"/>
    <lineage>
        <taxon>Eukaryota</taxon>
        <taxon>Metazoa</taxon>
        <taxon>Chordata</taxon>
        <taxon>Craniata</taxon>
        <taxon>Vertebrata</taxon>
        <taxon>Euteleostomi</taxon>
        <taxon>Lepidosauria</taxon>
        <taxon>Sphenodontia</taxon>
        <taxon>Sphenodontidae</taxon>
        <taxon>Sphenodon</taxon>
    </lineage>
</organism>
<dbReference type="Ensembl" id="ENSSPUT00000000120.1">
    <property type="protein sequence ID" value="ENSSPUP00000000109.1"/>
    <property type="gene ID" value="ENSSPUG00000000140.1"/>
</dbReference>
<feature type="region of interest" description="Disordered" evidence="1">
    <location>
        <begin position="1"/>
        <end position="20"/>
    </location>
</feature>